<sequence length="144" mass="16363">MTIGQAASELPYVARPQPPAEARTELVLPRRATRPASPSMSDAEPLLDWLQNWYAQQCDGEWEHERGVKIATLDNPGWTVGIDLEETELEERDYIRHEINRAPQDWIWAWTAEKAFHAACGPGNLTEALTLFRTWATTIAPPER</sequence>
<reference evidence="2" key="1">
    <citation type="submission" date="2022-10" db="EMBL/GenBank/DDBJ databases">
        <title>The complete genomes of actinobacterial strains from the NBC collection.</title>
        <authorList>
            <person name="Joergensen T.S."/>
            <person name="Alvarez Arevalo M."/>
            <person name="Sterndorff E.B."/>
            <person name="Faurdal D."/>
            <person name="Vuksanovic O."/>
            <person name="Mourched A.-S."/>
            <person name="Charusanti P."/>
            <person name="Shaw S."/>
            <person name="Blin K."/>
            <person name="Weber T."/>
        </authorList>
    </citation>
    <scope>NUCLEOTIDE SEQUENCE</scope>
    <source>
        <strain evidence="2">NBC_01432</strain>
    </source>
</reference>
<dbReference type="Proteomes" id="UP001432209">
    <property type="component" value="Chromosome"/>
</dbReference>
<gene>
    <name evidence="2" type="ORF">OG442_35790</name>
</gene>
<dbReference type="InterPro" id="IPR028228">
    <property type="entry name" value="Imm53"/>
</dbReference>
<name>A0ABZ2ACN8_STRNV</name>
<organism evidence="2 3">
    <name type="scientific">Streptomyces niveus</name>
    <name type="common">Streptomyces spheroides</name>
    <dbReference type="NCBI Taxonomy" id="193462"/>
    <lineage>
        <taxon>Bacteria</taxon>
        <taxon>Bacillati</taxon>
        <taxon>Actinomycetota</taxon>
        <taxon>Actinomycetes</taxon>
        <taxon>Kitasatosporales</taxon>
        <taxon>Streptomycetaceae</taxon>
        <taxon>Streptomyces</taxon>
    </lineage>
</organism>
<dbReference type="RefSeq" id="WP_329081116.1">
    <property type="nucleotide sequence ID" value="NZ_CP109495.1"/>
</dbReference>
<evidence type="ECO:0000313" key="3">
    <source>
        <dbReference type="Proteomes" id="UP001432209"/>
    </source>
</evidence>
<dbReference type="Pfam" id="PF15580">
    <property type="entry name" value="Imm53"/>
    <property type="match status" value="1"/>
</dbReference>
<keyword evidence="3" id="KW-1185">Reference proteome</keyword>
<evidence type="ECO:0000313" key="2">
    <source>
        <dbReference type="EMBL" id="WUX56460.1"/>
    </source>
</evidence>
<feature type="region of interest" description="Disordered" evidence="1">
    <location>
        <begin position="1"/>
        <end position="42"/>
    </location>
</feature>
<protein>
    <submittedName>
        <fullName evidence="2">Immunity 53 family protein</fullName>
    </submittedName>
</protein>
<evidence type="ECO:0000256" key="1">
    <source>
        <dbReference type="SAM" id="MobiDB-lite"/>
    </source>
</evidence>
<accession>A0ABZ2ACN8</accession>
<dbReference type="EMBL" id="CP109495">
    <property type="protein sequence ID" value="WUX56460.1"/>
    <property type="molecule type" value="Genomic_DNA"/>
</dbReference>
<proteinExistence type="predicted"/>